<dbReference type="EMBL" id="CAJHUC010002242">
    <property type="protein sequence ID" value="CAD7703465.1"/>
    <property type="molecule type" value="Genomic_DNA"/>
</dbReference>
<dbReference type="OrthoDB" id="535596at2759"/>
<keyword evidence="5" id="KW-1185">Reference proteome</keyword>
<dbReference type="InterPro" id="IPR036770">
    <property type="entry name" value="Ankyrin_rpt-contain_sf"/>
</dbReference>
<keyword evidence="1" id="KW-0677">Repeat</keyword>
<comment type="caution">
    <text evidence="4">The sequence shown here is derived from an EMBL/GenBank/DDBJ whole genome shotgun (WGS) entry which is preliminary data.</text>
</comment>
<reference evidence="4" key="1">
    <citation type="submission" date="2020-12" db="EMBL/GenBank/DDBJ databases">
        <authorList>
            <person name="Iha C."/>
        </authorList>
    </citation>
    <scope>NUCLEOTIDE SEQUENCE</scope>
</reference>
<dbReference type="SUPFAM" id="SSF48403">
    <property type="entry name" value="Ankyrin repeat"/>
    <property type="match status" value="1"/>
</dbReference>
<dbReference type="InterPro" id="IPR002110">
    <property type="entry name" value="Ankyrin_rpt"/>
</dbReference>
<feature type="non-terminal residue" evidence="4">
    <location>
        <position position="1"/>
    </location>
</feature>
<dbReference type="InterPro" id="IPR050745">
    <property type="entry name" value="Multifunctional_regulatory"/>
</dbReference>
<dbReference type="Pfam" id="PF12796">
    <property type="entry name" value="Ank_2"/>
    <property type="match status" value="1"/>
</dbReference>
<feature type="repeat" description="ANK" evidence="3">
    <location>
        <begin position="137"/>
        <end position="169"/>
    </location>
</feature>
<dbReference type="PROSITE" id="PS50088">
    <property type="entry name" value="ANK_REPEAT"/>
    <property type="match status" value="2"/>
</dbReference>
<feature type="repeat" description="ANK" evidence="3">
    <location>
        <begin position="101"/>
        <end position="136"/>
    </location>
</feature>
<evidence type="ECO:0008006" key="6">
    <source>
        <dbReference type="Google" id="ProtNLM"/>
    </source>
</evidence>
<evidence type="ECO:0000313" key="4">
    <source>
        <dbReference type="EMBL" id="CAD7703465.1"/>
    </source>
</evidence>
<gene>
    <name evidence="4" type="ORF">OSTQU699_LOCUS8822</name>
</gene>
<protein>
    <recommendedName>
        <fullName evidence="6">Ankyrin repeat protein</fullName>
    </recommendedName>
</protein>
<dbReference type="Gene3D" id="1.25.40.20">
    <property type="entry name" value="Ankyrin repeat-containing domain"/>
    <property type="match status" value="2"/>
</dbReference>
<evidence type="ECO:0000256" key="3">
    <source>
        <dbReference type="PROSITE-ProRule" id="PRU00023"/>
    </source>
</evidence>
<dbReference type="PANTHER" id="PTHR24189:SF50">
    <property type="entry name" value="ANKYRIN REPEAT AND SOCS BOX PROTEIN 2"/>
    <property type="match status" value="1"/>
</dbReference>
<keyword evidence="2 3" id="KW-0040">ANK repeat</keyword>
<dbReference type="PANTHER" id="PTHR24189">
    <property type="entry name" value="MYOTROPHIN"/>
    <property type="match status" value="1"/>
</dbReference>
<sequence length="213" mass="21446">VLIRGNADLEARGGDGCTAMNAAVWAATNDDAADSLITLLDAGADPNSGTADNSERRPAQPIRITSQIIQPPLSQAAHSGNIRAASLLLLRGASPNRMDGLGDTPLHTVSGSISPANDKVTRMLIEAGGDVNARGFLGATPLLAAARQGNLGAARILLEAGADPSVASDQGVGAAGAACDCAETGEAFDLWVCPLGGCEHAGTREAMVRLLSG</sequence>
<dbReference type="PROSITE" id="PS50297">
    <property type="entry name" value="ANK_REP_REGION"/>
    <property type="match status" value="1"/>
</dbReference>
<evidence type="ECO:0000256" key="2">
    <source>
        <dbReference type="ARBA" id="ARBA00023043"/>
    </source>
</evidence>
<organism evidence="4 5">
    <name type="scientific">Ostreobium quekettii</name>
    <dbReference type="NCBI Taxonomy" id="121088"/>
    <lineage>
        <taxon>Eukaryota</taxon>
        <taxon>Viridiplantae</taxon>
        <taxon>Chlorophyta</taxon>
        <taxon>core chlorophytes</taxon>
        <taxon>Ulvophyceae</taxon>
        <taxon>TCBD clade</taxon>
        <taxon>Bryopsidales</taxon>
        <taxon>Ostreobineae</taxon>
        <taxon>Ostreobiaceae</taxon>
        <taxon>Ostreobium</taxon>
    </lineage>
</organism>
<name>A0A8S1J829_9CHLO</name>
<evidence type="ECO:0000313" key="5">
    <source>
        <dbReference type="Proteomes" id="UP000708148"/>
    </source>
</evidence>
<dbReference type="AlphaFoldDB" id="A0A8S1J829"/>
<proteinExistence type="predicted"/>
<dbReference type="Proteomes" id="UP000708148">
    <property type="component" value="Unassembled WGS sequence"/>
</dbReference>
<evidence type="ECO:0000256" key="1">
    <source>
        <dbReference type="ARBA" id="ARBA00022737"/>
    </source>
</evidence>
<dbReference type="SMART" id="SM00248">
    <property type="entry name" value="ANK"/>
    <property type="match status" value="4"/>
</dbReference>
<accession>A0A8S1J829</accession>